<dbReference type="InterPro" id="IPR029044">
    <property type="entry name" value="Nucleotide-diphossugar_trans"/>
</dbReference>
<protein>
    <submittedName>
        <fullName evidence="2">Glycosyltransferase family 4 protein</fullName>
    </submittedName>
</protein>
<evidence type="ECO:0000313" key="2">
    <source>
        <dbReference type="EMBL" id="MCW8348139.1"/>
    </source>
</evidence>
<dbReference type="Gene3D" id="3.40.50.2000">
    <property type="entry name" value="Glycogen Phosphorylase B"/>
    <property type="match status" value="1"/>
</dbReference>
<dbReference type="InterPro" id="IPR001296">
    <property type="entry name" value="Glyco_trans_1"/>
</dbReference>
<dbReference type="RefSeq" id="WP_265676704.1">
    <property type="nucleotide sequence ID" value="NZ_JAKRRY010000032.1"/>
</dbReference>
<dbReference type="SUPFAM" id="SSF53448">
    <property type="entry name" value="Nucleotide-diphospho-sugar transferases"/>
    <property type="match status" value="1"/>
</dbReference>
<dbReference type="PANTHER" id="PTHR46656">
    <property type="entry name" value="PUTATIVE-RELATED"/>
    <property type="match status" value="1"/>
</dbReference>
<accession>A0A9X3HYA0</accession>
<feature type="domain" description="Glycosyl transferase family 1" evidence="1">
    <location>
        <begin position="667"/>
        <end position="774"/>
    </location>
</feature>
<evidence type="ECO:0000313" key="3">
    <source>
        <dbReference type="Proteomes" id="UP001155587"/>
    </source>
</evidence>
<keyword evidence="3" id="KW-1185">Reference proteome</keyword>
<organism evidence="2 3">
    <name type="scientific">Vibrio qingdaonensis</name>
    <dbReference type="NCBI Taxonomy" id="2829491"/>
    <lineage>
        <taxon>Bacteria</taxon>
        <taxon>Pseudomonadati</taxon>
        <taxon>Pseudomonadota</taxon>
        <taxon>Gammaproteobacteria</taxon>
        <taxon>Vibrionales</taxon>
        <taxon>Vibrionaceae</taxon>
        <taxon>Vibrio</taxon>
    </lineage>
</organism>
<proteinExistence type="predicted"/>
<dbReference type="Proteomes" id="UP001155587">
    <property type="component" value="Unassembled WGS sequence"/>
</dbReference>
<comment type="caution">
    <text evidence="2">The sequence shown here is derived from an EMBL/GenBank/DDBJ whole genome shotgun (WGS) entry which is preliminary data.</text>
</comment>
<dbReference type="GO" id="GO:0016757">
    <property type="term" value="F:glycosyltransferase activity"/>
    <property type="evidence" value="ECO:0007669"/>
    <property type="project" value="InterPro"/>
</dbReference>
<evidence type="ECO:0000259" key="1">
    <source>
        <dbReference type="Pfam" id="PF00534"/>
    </source>
</evidence>
<dbReference type="AlphaFoldDB" id="A0A9X3HYA0"/>
<dbReference type="Pfam" id="PF00534">
    <property type="entry name" value="Glycos_transf_1"/>
    <property type="match status" value="1"/>
</dbReference>
<sequence length="857" mass="97829">MSNNCIFTIVSNNYMHYAHTLFNSIAEHSPDTTLVLGLCDKKLDSVDYPQGAEVIELEQLQIEKLSGFIYQYSILELNTAIKPFIMDMLLDRGFENVAYFDPDIRLFDSLDRLWYELNDHNVVLTPHLTDLLDDDKLPGELGILQAGSYNLGFIGLSNGKEAKKLLKWWKSKLYKECVVDLERGLFVDQKWMDLVPSLFDKVKIIKDDSWNVAYWNLNHRDITKSSDTYFVNGNKLFFFHYSGYSIKAKTLSKHQNRFMKTSKGRELVELCEIYNKDLTINGIDRYATIPYYYNDFCDGVKVPDCVRRVIKDNNTLFDLDYFSIIDVRKLHGYLNKNIREGGNGVPLNRLSIAYWESRKDLQAAFPDLYNTDTVRYLDWLVNSPEPSFGEEYLAPIVNNLSSLNVGEVKNETQRRFNKKNVLEPATKFLARRIWQYKDKIPYSIKKRIKPGYGKLVFSHGYGGRHPYSETAKVTTNEATNDSNVAKDKAGITIAGYLHAESGIGEATRCNINALNVSMLPYSVVDYRVGNISRMQGLLPANADFGARYATNLIHVNADQMDVFAESDEGKACLSDAYNIGFWYWELPDFPDKFNKAIDLVDEIWVSSDFNKKSISKKTDKPVVIVHPSIDLKLLPRLDREHFGLKADATVFFTMADALSHSDRKNPQATVEAFLEAFGSTPEANVQLLLKLSNLEHNPDFRSYLRDIIKKDDRIKLLEGYLDRDELSTLTSLVDCYVSLHRAEGFGLPLAEAMFFGKPVIATGWSGNTEFMNSDNSYLVRYNLIQIAQTSDHSPYGVNSQWAEPDVRHAAQCMKNIIDQPTQAKQVGLLGMKTIRDNFSPECTSTQIKKRFEAINVD</sequence>
<reference evidence="2" key="1">
    <citation type="submission" date="2022-02" db="EMBL/GenBank/DDBJ databases">
        <title>Vibrio sp. nov, a new bacterium isolated from seawater.</title>
        <authorList>
            <person name="Yuan Y."/>
        </authorList>
    </citation>
    <scope>NUCLEOTIDE SEQUENCE</scope>
    <source>
        <strain evidence="2">ZSDZ65</strain>
    </source>
</reference>
<dbReference type="EMBL" id="JAKRRY010000032">
    <property type="protein sequence ID" value="MCW8348139.1"/>
    <property type="molecule type" value="Genomic_DNA"/>
</dbReference>
<name>A0A9X3HYA0_9VIBR</name>
<dbReference type="CDD" id="cd03801">
    <property type="entry name" value="GT4_PimA-like"/>
    <property type="match status" value="1"/>
</dbReference>
<dbReference type="Gene3D" id="3.90.550.10">
    <property type="entry name" value="Spore Coat Polysaccharide Biosynthesis Protein SpsA, Chain A"/>
    <property type="match status" value="1"/>
</dbReference>
<dbReference type="PANTHER" id="PTHR46656:SF3">
    <property type="entry name" value="PUTATIVE-RELATED"/>
    <property type="match status" value="1"/>
</dbReference>
<gene>
    <name evidence="2" type="ORF">MD535_19290</name>
</gene>
<dbReference type="SUPFAM" id="SSF53756">
    <property type="entry name" value="UDP-Glycosyltransferase/glycogen phosphorylase"/>
    <property type="match status" value="1"/>
</dbReference>